<keyword evidence="2" id="KW-1185">Reference proteome</keyword>
<organism evidence="1 2">
    <name type="scientific">Botryobasidium botryosum (strain FD-172 SS1)</name>
    <dbReference type="NCBI Taxonomy" id="930990"/>
    <lineage>
        <taxon>Eukaryota</taxon>
        <taxon>Fungi</taxon>
        <taxon>Dikarya</taxon>
        <taxon>Basidiomycota</taxon>
        <taxon>Agaricomycotina</taxon>
        <taxon>Agaricomycetes</taxon>
        <taxon>Cantharellales</taxon>
        <taxon>Botryobasidiaceae</taxon>
        <taxon>Botryobasidium</taxon>
    </lineage>
</organism>
<dbReference type="AlphaFoldDB" id="A0A067MUB9"/>
<accession>A0A067MUB9</accession>
<sequence length="82" mass="9653">MHIQTSNRMVGLGLFGSIDPGPRWRLVAIRCREYRHEKQPASKRRHLCCRRRGCGECNAKTVLRRRRSKYCRSANCAQCHRL</sequence>
<gene>
    <name evidence="1" type="ORF">BOTBODRAFT_508636</name>
</gene>
<protein>
    <submittedName>
        <fullName evidence="1">Uncharacterized protein</fullName>
    </submittedName>
</protein>
<proteinExistence type="predicted"/>
<evidence type="ECO:0000313" key="1">
    <source>
        <dbReference type="EMBL" id="KDQ18290.1"/>
    </source>
</evidence>
<reference evidence="2" key="1">
    <citation type="journal article" date="2014" name="Proc. Natl. Acad. Sci. U.S.A.">
        <title>Extensive sampling of basidiomycete genomes demonstrates inadequacy of the white-rot/brown-rot paradigm for wood decay fungi.</title>
        <authorList>
            <person name="Riley R."/>
            <person name="Salamov A.A."/>
            <person name="Brown D.W."/>
            <person name="Nagy L.G."/>
            <person name="Floudas D."/>
            <person name="Held B.W."/>
            <person name="Levasseur A."/>
            <person name="Lombard V."/>
            <person name="Morin E."/>
            <person name="Otillar R."/>
            <person name="Lindquist E.A."/>
            <person name="Sun H."/>
            <person name="LaButti K.M."/>
            <person name="Schmutz J."/>
            <person name="Jabbour D."/>
            <person name="Luo H."/>
            <person name="Baker S.E."/>
            <person name="Pisabarro A.G."/>
            <person name="Walton J.D."/>
            <person name="Blanchette R.A."/>
            <person name="Henrissat B."/>
            <person name="Martin F."/>
            <person name="Cullen D."/>
            <person name="Hibbett D.S."/>
            <person name="Grigoriev I.V."/>
        </authorList>
    </citation>
    <scope>NUCLEOTIDE SEQUENCE [LARGE SCALE GENOMIC DNA]</scope>
    <source>
        <strain evidence="2">FD-172 SS1</strain>
    </source>
</reference>
<dbReference type="HOGENOM" id="CLU_2557998_0_0_1"/>
<evidence type="ECO:0000313" key="2">
    <source>
        <dbReference type="Proteomes" id="UP000027195"/>
    </source>
</evidence>
<dbReference type="InParanoid" id="A0A067MUB9"/>
<dbReference type="Proteomes" id="UP000027195">
    <property type="component" value="Unassembled WGS sequence"/>
</dbReference>
<dbReference type="EMBL" id="KL198021">
    <property type="protein sequence ID" value="KDQ18290.1"/>
    <property type="molecule type" value="Genomic_DNA"/>
</dbReference>
<name>A0A067MUB9_BOTB1</name>